<dbReference type="PANTHER" id="PTHR28615">
    <property type="entry name" value="PAK4-INHIBITOR INKA1-RELATED"/>
    <property type="match status" value="1"/>
</dbReference>
<dbReference type="PANTHER" id="PTHR28615:SF2">
    <property type="entry name" value="PAK4-INHIBITOR INKA2"/>
    <property type="match status" value="1"/>
</dbReference>
<dbReference type="EMBL" id="JAHRIN010076135">
    <property type="protein sequence ID" value="MEQ2217794.1"/>
    <property type="molecule type" value="Genomic_DNA"/>
</dbReference>
<name>A0ABV0SBD1_9TELE</name>
<keyword evidence="3" id="KW-1185">Reference proteome</keyword>
<reference evidence="2 3" key="1">
    <citation type="submission" date="2021-06" db="EMBL/GenBank/DDBJ databases">
        <authorList>
            <person name="Palmer J.M."/>
        </authorList>
    </citation>
    <scope>NUCLEOTIDE SEQUENCE [LARGE SCALE GENOMIC DNA]</scope>
    <source>
        <strain evidence="2 3">XC_2019</strain>
        <tissue evidence="2">Muscle</tissue>
    </source>
</reference>
<comment type="caution">
    <text evidence="2">The sequence shown here is derived from an EMBL/GenBank/DDBJ whole genome shotgun (WGS) entry which is preliminary data.</text>
</comment>
<proteinExistence type="predicted"/>
<feature type="region of interest" description="Disordered" evidence="1">
    <location>
        <begin position="31"/>
        <end position="108"/>
    </location>
</feature>
<dbReference type="InterPro" id="IPR039201">
    <property type="entry name" value="Inka"/>
</dbReference>
<accession>A0ABV0SBD1</accession>
<feature type="region of interest" description="Disordered" evidence="1">
    <location>
        <begin position="123"/>
        <end position="151"/>
    </location>
</feature>
<evidence type="ECO:0000313" key="2">
    <source>
        <dbReference type="EMBL" id="MEQ2217794.1"/>
    </source>
</evidence>
<protein>
    <submittedName>
        <fullName evidence="2">Uncharacterized protein</fullName>
    </submittedName>
</protein>
<feature type="compositionally biased region" description="Low complexity" evidence="1">
    <location>
        <begin position="66"/>
        <end position="86"/>
    </location>
</feature>
<evidence type="ECO:0000313" key="3">
    <source>
        <dbReference type="Proteomes" id="UP001434883"/>
    </source>
</evidence>
<dbReference type="Proteomes" id="UP001434883">
    <property type="component" value="Unassembled WGS sequence"/>
</dbReference>
<evidence type="ECO:0000256" key="1">
    <source>
        <dbReference type="SAM" id="MobiDB-lite"/>
    </source>
</evidence>
<organism evidence="2 3">
    <name type="scientific">Xenoophorus captivus</name>
    <dbReference type="NCBI Taxonomy" id="1517983"/>
    <lineage>
        <taxon>Eukaryota</taxon>
        <taxon>Metazoa</taxon>
        <taxon>Chordata</taxon>
        <taxon>Craniata</taxon>
        <taxon>Vertebrata</taxon>
        <taxon>Euteleostomi</taxon>
        <taxon>Actinopterygii</taxon>
        <taxon>Neopterygii</taxon>
        <taxon>Teleostei</taxon>
        <taxon>Neoteleostei</taxon>
        <taxon>Acanthomorphata</taxon>
        <taxon>Ovalentaria</taxon>
        <taxon>Atherinomorphae</taxon>
        <taxon>Cyprinodontiformes</taxon>
        <taxon>Goodeidae</taxon>
        <taxon>Xenoophorus</taxon>
    </lineage>
</organism>
<sequence length="171" mass="18222">MNSMMGALQELKLLQVQTALESLDISGRPINRGIPHPASTAPSQPLVAAASGLSGEHKSVLRQTMPEEPSTSPVPSPKLSLNSRNSLSREDQTSSRNRSSMGTFSSSASSRLLWTNGWKPTTSFPGSSSCTGGGSTRDPVQPLQGGAFLGQRLLPGQRRRCQRLDIIAHES</sequence>
<gene>
    <name evidence="2" type="ORF">XENOCAPTIV_022886</name>
</gene>
<feature type="compositionally biased region" description="Low complexity" evidence="1">
    <location>
        <begin position="99"/>
        <end position="108"/>
    </location>
</feature>